<evidence type="ECO:0000256" key="11">
    <source>
        <dbReference type="SAM" id="MobiDB-lite"/>
    </source>
</evidence>
<evidence type="ECO:0000313" key="15">
    <source>
        <dbReference type="EMBL" id="TWI77456.1"/>
    </source>
</evidence>
<feature type="domain" description="Type II/III secretion system secretin-like" evidence="12">
    <location>
        <begin position="455"/>
        <end position="614"/>
    </location>
</feature>
<evidence type="ECO:0000259" key="14">
    <source>
        <dbReference type="Pfam" id="PF21305"/>
    </source>
</evidence>
<evidence type="ECO:0000256" key="6">
    <source>
        <dbReference type="ARBA" id="ARBA00022729"/>
    </source>
</evidence>
<keyword evidence="8" id="KW-0472">Membrane</keyword>
<dbReference type="InterPro" id="IPR049371">
    <property type="entry name" value="GspD-like_N0"/>
</dbReference>
<evidence type="ECO:0000259" key="12">
    <source>
        <dbReference type="Pfam" id="PF00263"/>
    </source>
</evidence>
<feature type="domain" description="NolW-like" evidence="13">
    <location>
        <begin position="202"/>
        <end position="271"/>
    </location>
</feature>
<evidence type="ECO:0000256" key="10">
    <source>
        <dbReference type="RuleBase" id="RU004004"/>
    </source>
</evidence>
<keyword evidence="16" id="KW-1185">Reference proteome</keyword>
<evidence type="ECO:0000256" key="9">
    <source>
        <dbReference type="ARBA" id="ARBA00023237"/>
    </source>
</evidence>
<comment type="similarity">
    <text evidence="2">Belongs to the bacterial secretin family. GSP D subfamily.</text>
</comment>
<dbReference type="InterPro" id="IPR013356">
    <property type="entry name" value="T2SS_GspD"/>
</dbReference>
<feature type="domain" description="NolW-like" evidence="13">
    <location>
        <begin position="137"/>
        <end position="196"/>
    </location>
</feature>
<reference evidence="15 16" key="1">
    <citation type="submission" date="2019-07" db="EMBL/GenBank/DDBJ databases">
        <title>Genome sequencing of 100 strains of the haloalkaliphilic chemolithoautotrophic sulfur-oxidizing bacterium Thioalkalivibrio.</title>
        <authorList>
            <person name="Muyzer G."/>
        </authorList>
    </citation>
    <scope>NUCLEOTIDE SEQUENCE [LARGE SCALE GENOMIC DNA]</scope>
    <source>
        <strain evidence="15 16">ASO4-4</strain>
    </source>
</reference>
<comment type="caution">
    <text evidence="15">The sequence shown here is derived from an EMBL/GenBank/DDBJ whole genome shotgun (WGS) entry which is preliminary data.</text>
</comment>
<feature type="compositionally biased region" description="Acidic residues" evidence="11">
    <location>
        <begin position="670"/>
        <end position="679"/>
    </location>
</feature>
<name>A0A562SA81_9BACT</name>
<keyword evidence="4" id="KW-1134">Transmembrane beta strand</keyword>
<dbReference type="GO" id="GO:0015628">
    <property type="term" value="P:protein secretion by the type II secretion system"/>
    <property type="evidence" value="ECO:0007669"/>
    <property type="project" value="InterPro"/>
</dbReference>
<dbReference type="InterPro" id="IPR038591">
    <property type="entry name" value="NolW-like_sf"/>
</dbReference>
<keyword evidence="6" id="KW-0732">Signal</keyword>
<evidence type="ECO:0000256" key="5">
    <source>
        <dbReference type="ARBA" id="ARBA00022692"/>
    </source>
</evidence>
<dbReference type="Pfam" id="PF03958">
    <property type="entry name" value="Secretin_N"/>
    <property type="match status" value="3"/>
</dbReference>
<evidence type="ECO:0000256" key="4">
    <source>
        <dbReference type="ARBA" id="ARBA00022452"/>
    </source>
</evidence>
<dbReference type="AlphaFoldDB" id="A0A562SA81"/>
<dbReference type="PRINTS" id="PR00811">
    <property type="entry name" value="BCTERIALGSPD"/>
</dbReference>
<dbReference type="InterPro" id="IPR005644">
    <property type="entry name" value="NolW-like"/>
</dbReference>
<dbReference type="EMBL" id="VLLC01000001">
    <property type="protein sequence ID" value="TWI77456.1"/>
    <property type="molecule type" value="Genomic_DNA"/>
</dbReference>
<evidence type="ECO:0000256" key="1">
    <source>
        <dbReference type="ARBA" id="ARBA00004442"/>
    </source>
</evidence>
<feature type="domain" description="GspD-like N0" evidence="14">
    <location>
        <begin position="40"/>
        <end position="109"/>
    </location>
</feature>
<dbReference type="GO" id="GO:0015627">
    <property type="term" value="C:type II protein secretion system complex"/>
    <property type="evidence" value="ECO:0007669"/>
    <property type="project" value="InterPro"/>
</dbReference>
<proteinExistence type="inferred from homology"/>
<dbReference type="PANTHER" id="PTHR30332">
    <property type="entry name" value="PROBABLE GENERAL SECRETION PATHWAY PROTEIN D"/>
    <property type="match status" value="1"/>
</dbReference>
<keyword evidence="9" id="KW-0998">Cell outer membrane</keyword>
<keyword evidence="3 10" id="KW-0813">Transport</keyword>
<dbReference type="Pfam" id="PF00263">
    <property type="entry name" value="Secretin"/>
    <property type="match status" value="1"/>
</dbReference>
<evidence type="ECO:0000256" key="8">
    <source>
        <dbReference type="ARBA" id="ARBA00023136"/>
    </source>
</evidence>
<gene>
    <name evidence="15" type="ORF">LZ24_00266</name>
</gene>
<evidence type="ECO:0000313" key="16">
    <source>
        <dbReference type="Proteomes" id="UP000318307"/>
    </source>
</evidence>
<sequence>MILTPVKFLKSRCFLVPFFCLLFFFPAAFPVYGENRQVNIDFNDVEISVFIKYISEVTGKNFVIDNRVRGRVTIVSPGAVTVDEAWDIFESVLDVHGFAAMPSGGIYKILTQPDARTKAMHTNFGDAWLTDSDRLITQIIPLQYAEPEELRRLFAPLVSKTSVLLSYASSRMLIVTDVESNIRRILEIVKYIDVRDKGREIRVLTLAHADAAELVGTLEAVFRQTRREEGRSVTEDTVKFVADKRTNTLIILASMVDLERVVPLVEKLDSALPKGRGRVHVYYLENAVAEDLAKVLQSMVGRGGGTGSTAAGGAEAVVSSNVTVTSDQATNSLVIMANQGDHAVLADVINRLDIPRAMVLIEALIVEVAVSSTFGLGTEWAAGDTFSKGGADAAFGGGFSGTGGNSAWSNTLGMAQTGMLPSGFSVGVAAAPLVLKSGGREIAFPNLGAVIHAFASDRNSHILATPQITTLDNREASITVGRNIPYLIRSATGDNTYNNYEYKDVGVQLKITPQISKEGLIRLDISQEVTRLLSAAGNLNELPTTLKRSIDTTVLVRDRNTVVIGGLIDDSFSESTYKVPCLGDIPGLRMLFSSRGREQEKTNLFVFITPHIIRTVEDGDRLTGDRLESISELSPTVIPLYEKNRKAREIPPPLPMSPESAPVDSAVPETGEDEGSPDA</sequence>
<comment type="subcellular location">
    <subcellularLocation>
        <location evidence="1 10">Cell outer membrane</location>
    </subcellularLocation>
</comment>
<accession>A0A562SA81</accession>
<dbReference type="PANTHER" id="PTHR30332:SF24">
    <property type="entry name" value="SECRETIN GSPD-RELATED"/>
    <property type="match status" value="1"/>
</dbReference>
<dbReference type="InterPro" id="IPR001775">
    <property type="entry name" value="GspD/PilQ"/>
</dbReference>
<feature type="region of interest" description="Disordered" evidence="11">
    <location>
        <begin position="644"/>
        <end position="679"/>
    </location>
</feature>
<keyword evidence="5" id="KW-0812">Transmembrane</keyword>
<keyword evidence="7" id="KW-0653">Protein transport</keyword>
<evidence type="ECO:0000256" key="2">
    <source>
        <dbReference type="ARBA" id="ARBA00006980"/>
    </source>
</evidence>
<feature type="domain" description="NolW-like" evidence="13">
    <location>
        <begin position="279"/>
        <end position="357"/>
    </location>
</feature>
<organism evidence="15 16">
    <name type="scientific">Desulfobotulus alkaliphilus</name>
    <dbReference type="NCBI Taxonomy" id="622671"/>
    <lineage>
        <taxon>Bacteria</taxon>
        <taxon>Pseudomonadati</taxon>
        <taxon>Thermodesulfobacteriota</taxon>
        <taxon>Desulfobacteria</taxon>
        <taxon>Desulfobacterales</taxon>
        <taxon>Desulfobacteraceae</taxon>
        <taxon>Desulfobotulus</taxon>
    </lineage>
</organism>
<evidence type="ECO:0000256" key="7">
    <source>
        <dbReference type="ARBA" id="ARBA00022927"/>
    </source>
</evidence>
<evidence type="ECO:0000256" key="3">
    <source>
        <dbReference type="ARBA" id="ARBA00022448"/>
    </source>
</evidence>
<dbReference type="OrthoDB" id="9775455at2"/>
<dbReference type="NCBIfam" id="TIGR02517">
    <property type="entry name" value="type_II_gspD"/>
    <property type="match status" value="1"/>
</dbReference>
<dbReference type="Proteomes" id="UP000318307">
    <property type="component" value="Unassembled WGS sequence"/>
</dbReference>
<protein>
    <submittedName>
        <fullName evidence="15">General secretion pathway protein D</fullName>
    </submittedName>
</protein>
<dbReference type="InterPro" id="IPR050810">
    <property type="entry name" value="Bact_Secretion_Sys_Channel"/>
</dbReference>
<dbReference type="GO" id="GO:0009279">
    <property type="term" value="C:cell outer membrane"/>
    <property type="evidence" value="ECO:0007669"/>
    <property type="project" value="UniProtKB-SubCell"/>
</dbReference>
<dbReference type="Gene3D" id="3.30.1370.120">
    <property type="match status" value="3"/>
</dbReference>
<dbReference type="InterPro" id="IPR004846">
    <property type="entry name" value="T2SS/T3SS_dom"/>
</dbReference>
<dbReference type="Pfam" id="PF21305">
    <property type="entry name" value="type_II_gspD_N0"/>
    <property type="match status" value="1"/>
</dbReference>
<evidence type="ECO:0000259" key="13">
    <source>
        <dbReference type="Pfam" id="PF03958"/>
    </source>
</evidence>